<feature type="signal peptide" evidence="2">
    <location>
        <begin position="1"/>
        <end position="24"/>
    </location>
</feature>
<protein>
    <submittedName>
        <fullName evidence="4">Myb domain-containing protein</fullName>
    </submittedName>
</protein>
<dbReference type="Proteomes" id="UP000008854">
    <property type="component" value="Unassembled WGS sequence"/>
</dbReference>
<keyword evidence="3" id="KW-1185">Reference proteome</keyword>
<feature type="chain" id="PRO_5017958726" evidence="2">
    <location>
        <begin position="25"/>
        <end position="409"/>
    </location>
</feature>
<name>A0A3Q0KHA3_SCHMA</name>
<feature type="region of interest" description="Disordered" evidence="1">
    <location>
        <begin position="291"/>
        <end position="329"/>
    </location>
</feature>
<proteinExistence type="predicted"/>
<feature type="region of interest" description="Disordered" evidence="1">
    <location>
        <begin position="62"/>
        <end position="81"/>
    </location>
</feature>
<reference evidence="4" key="2">
    <citation type="submission" date="2018-12" db="UniProtKB">
        <authorList>
            <consortium name="WormBaseParasite"/>
        </authorList>
    </citation>
    <scope>IDENTIFICATION</scope>
    <source>
        <strain evidence="4">Puerto Rican</strain>
    </source>
</reference>
<organism evidence="3 4">
    <name type="scientific">Schistosoma mansoni</name>
    <name type="common">Blood fluke</name>
    <dbReference type="NCBI Taxonomy" id="6183"/>
    <lineage>
        <taxon>Eukaryota</taxon>
        <taxon>Metazoa</taxon>
        <taxon>Spiralia</taxon>
        <taxon>Lophotrochozoa</taxon>
        <taxon>Platyhelminthes</taxon>
        <taxon>Trematoda</taxon>
        <taxon>Digenea</taxon>
        <taxon>Strigeidida</taxon>
        <taxon>Schistosomatoidea</taxon>
        <taxon>Schistosomatidae</taxon>
        <taxon>Schistosoma</taxon>
    </lineage>
</organism>
<reference evidence="3" key="1">
    <citation type="journal article" date="2012" name="PLoS Negl. Trop. Dis.">
        <title>A systematically improved high quality genome and transcriptome of the human blood fluke Schistosoma mansoni.</title>
        <authorList>
            <person name="Protasio A.V."/>
            <person name="Tsai I.J."/>
            <person name="Babbage A."/>
            <person name="Nichol S."/>
            <person name="Hunt M."/>
            <person name="Aslett M.A."/>
            <person name="De Silva N."/>
            <person name="Velarde G.S."/>
            <person name="Anderson T.J."/>
            <person name="Clark R.C."/>
            <person name="Davidson C."/>
            <person name="Dillon G.P."/>
            <person name="Holroyd N.E."/>
            <person name="LoVerde P.T."/>
            <person name="Lloyd C."/>
            <person name="McQuillan J."/>
            <person name="Oliveira G."/>
            <person name="Otto T.D."/>
            <person name="Parker-Manuel S.J."/>
            <person name="Quail M.A."/>
            <person name="Wilson R.A."/>
            <person name="Zerlotini A."/>
            <person name="Dunne D.W."/>
            <person name="Berriman M."/>
        </authorList>
    </citation>
    <scope>NUCLEOTIDE SEQUENCE [LARGE SCALE GENOMIC DNA]</scope>
    <source>
        <strain evidence="3">Puerto Rican</strain>
    </source>
</reference>
<evidence type="ECO:0000313" key="4">
    <source>
        <dbReference type="WBParaSite" id="Smp_068500.1"/>
    </source>
</evidence>
<sequence>MLWNLYSIYTLVTTLLNVLRYTSSSPLNSIDYVNSNDPSKFDNINDEGLLVYDTLPVIPTSIDSSSSSSSSPSSSVLLPTSPTSLPISSSIPNEEEETLRLQLALALQIDSELNKAMNLENAASESIQQANLLNKEANEAKYRAQIAEHMLNSLKQLWNIINNNNDDDDNTSYEKRGFIKVPKINQDYLLDEEVGGQLIDTGHDDDNREKRNQEHRERHHHHQRYYNMKKRRNLYSISDYPNHEDDADDDDDKNMILNDSEPTIEKLHRTKQLTLEKIRLLILRQLIKQQRKAEEEEEEQEKDKGRTGDEHQRDLHHYDHPHGNNNNDIHYDLQLDRNDIPLQMMNPYPNLYDSLQTWKEKDNDDDDDDSNGINIDMNERNRHGIIKHHPWKSLSHLNSLDKDDSIVFR</sequence>
<feature type="compositionally biased region" description="Basic residues" evidence="1">
    <location>
        <begin position="217"/>
        <end position="232"/>
    </location>
</feature>
<keyword evidence="2" id="KW-0732">Signal</keyword>
<dbReference type="ExpressionAtlas" id="A0A3Q0KHA3">
    <property type="expression patterns" value="baseline and differential"/>
</dbReference>
<dbReference type="InParanoid" id="A0A3Q0KHA3"/>
<feature type="region of interest" description="Disordered" evidence="1">
    <location>
        <begin position="238"/>
        <end position="257"/>
    </location>
</feature>
<accession>A0A3Q0KHA3</accession>
<evidence type="ECO:0000256" key="1">
    <source>
        <dbReference type="SAM" id="MobiDB-lite"/>
    </source>
</evidence>
<dbReference type="AlphaFoldDB" id="A0A3Q0KHA3"/>
<evidence type="ECO:0000313" key="3">
    <source>
        <dbReference type="Proteomes" id="UP000008854"/>
    </source>
</evidence>
<feature type="region of interest" description="Disordered" evidence="1">
    <location>
        <begin position="197"/>
        <end position="232"/>
    </location>
</feature>
<feature type="compositionally biased region" description="Basic and acidic residues" evidence="1">
    <location>
        <begin position="201"/>
        <end position="216"/>
    </location>
</feature>
<evidence type="ECO:0000256" key="2">
    <source>
        <dbReference type="SAM" id="SignalP"/>
    </source>
</evidence>
<feature type="compositionally biased region" description="Basic and acidic residues" evidence="1">
    <location>
        <begin position="301"/>
        <end position="322"/>
    </location>
</feature>
<dbReference type="WBParaSite" id="Smp_068500.1">
    <property type="protein sequence ID" value="Smp_068500.1"/>
    <property type="gene ID" value="Smp_068500"/>
</dbReference>